<dbReference type="PANTHER" id="PTHR10026">
    <property type="entry name" value="CYCLIN"/>
    <property type="match status" value="1"/>
</dbReference>
<dbReference type="AlphaFoldDB" id="A0A1D2A5D0"/>
<evidence type="ECO:0000256" key="1">
    <source>
        <dbReference type="RuleBase" id="RU000383"/>
    </source>
</evidence>
<reference evidence="3" key="1">
    <citation type="submission" date="2015-08" db="EMBL/GenBank/DDBJ databases">
        <authorList>
            <person name="Babu N.S."/>
            <person name="Beckwith C.J."/>
            <person name="Beseler K.G."/>
            <person name="Brison A."/>
            <person name="Carone J.V."/>
            <person name="Caskin T.P."/>
            <person name="Diamond M."/>
            <person name="Durham M.E."/>
            <person name="Foxe J.M."/>
            <person name="Go M."/>
            <person name="Henderson B.A."/>
            <person name="Jones I.B."/>
            <person name="McGettigan J.A."/>
            <person name="Micheletti S.J."/>
            <person name="Nasrallah M.E."/>
            <person name="Ortiz D."/>
            <person name="Piller C.R."/>
            <person name="Privatt S.R."/>
            <person name="Schneider S.L."/>
            <person name="Sharp S."/>
            <person name="Smith T.C."/>
            <person name="Stanton J.D."/>
            <person name="Ullery H.E."/>
            <person name="Wilson R.J."/>
            <person name="Serrano M.G."/>
            <person name="Buck G."/>
            <person name="Lee V."/>
            <person name="Wang Y."/>
            <person name="Carvalho R."/>
            <person name="Voegtly L."/>
            <person name="Shi R."/>
            <person name="Duckworth R."/>
            <person name="Johnson A."/>
            <person name="Loviza R."/>
            <person name="Walstead R."/>
            <person name="Shah Z."/>
            <person name="Kiflezghi M."/>
            <person name="Wade K."/>
            <person name="Ball S.L."/>
            <person name="Bradley K.W."/>
            <person name="Asai D.J."/>
            <person name="Bowman C.A."/>
            <person name="Russell D.A."/>
            <person name="Pope W.H."/>
            <person name="Jacobs-Sera D."/>
            <person name="Hendrix R.W."/>
            <person name="Hatfull G.F."/>
        </authorList>
    </citation>
    <scope>NUCLEOTIDE SEQUENCE</scope>
</reference>
<dbReference type="GO" id="GO:0016538">
    <property type="term" value="F:cyclin-dependent protein serine/threonine kinase regulator activity"/>
    <property type="evidence" value="ECO:0007669"/>
    <property type="project" value="InterPro"/>
</dbReference>
<dbReference type="InterPro" id="IPR006671">
    <property type="entry name" value="Cyclin_N"/>
</dbReference>
<dbReference type="GO" id="GO:0006357">
    <property type="term" value="P:regulation of transcription by RNA polymerase II"/>
    <property type="evidence" value="ECO:0007669"/>
    <property type="project" value="InterPro"/>
</dbReference>
<feature type="non-terminal residue" evidence="3">
    <location>
        <position position="1"/>
    </location>
</feature>
<sequence length="348" mass="38931">SKPKVQRDASASDIRFHNRVESKDRGCRAWLQPHHGVWGPMAYIQRRLCTAEELEAMSVNRKHGVSPALENRMKRSAIDLIAHAGKALNMDHVAMGTAVVIFHRYYATHSFLLNDKFLIAMACLYLGGKLEDTPKSARDVITACCMRRYGPEVAGLSLRNHDFLTAARERLFLAERAVLYALRFDVAIEHPFGTMLAALRRPALTRVWQEWGQAHPGSVSFQQMCINLLNDSYKLPLCLMFPACHVALACIWTVMKVLRIPTRLSDDGVTPWWQEHGMQHEDLKEISCMLLERLYHADDGAGGTVGPVSAACPTPTPPKQLRAVGVKRKAGETGGAEEYNDLFDELLA</sequence>
<evidence type="ECO:0000259" key="2">
    <source>
        <dbReference type="SMART" id="SM00385"/>
    </source>
</evidence>
<name>A0A1D2A5D0_AUXPR</name>
<dbReference type="InterPro" id="IPR043198">
    <property type="entry name" value="Cyclin/Ssn8"/>
</dbReference>
<feature type="domain" description="Cyclin-like" evidence="2">
    <location>
        <begin position="206"/>
        <end position="292"/>
    </location>
</feature>
<organism evidence="3">
    <name type="scientific">Auxenochlorella protothecoides</name>
    <name type="common">Green microalga</name>
    <name type="synonym">Chlorella protothecoides</name>
    <dbReference type="NCBI Taxonomy" id="3075"/>
    <lineage>
        <taxon>Eukaryota</taxon>
        <taxon>Viridiplantae</taxon>
        <taxon>Chlorophyta</taxon>
        <taxon>core chlorophytes</taxon>
        <taxon>Trebouxiophyceae</taxon>
        <taxon>Chlorellales</taxon>
        <taxon>Chlorellaceae</taxon>
        <taxon>Auxenochlorella</taxon>
    </lineage>
</organism>
<dbReference type="EMBL" id="GDKF01004361">
    <property type="protein sequence ID" value="JAT74261.1"/>
    <property type="molecule type" value="Transcribed_RNA"/>
</dbReference>
<keyword evidence="1" id="KW-0195">Cyclin</keyword>
<evidence type="ECO:0000313" key="3">
    <source>
        <dbReference type="EMBL" id="JAT74261.1"/>
    </source>
</evidence>
<accession>A0A1D2A5D0</accession>
<dbReference type="InterPro" id="IPR013763">
    <property type="entry name" value="Cyclin-like_dom"/>
</dbReference>
<gene>
    <name evidence="3" type="ORF">g.22056</name>
</gene>
<proteinExistence type="inferred from homology"/>
<dbReference type="Gene3D" id="1.10.472.10">
    <property type="entry name" value="Cyclin-like"/>
    <property type="match status" value="2"/>
</dbReference>
<protein>
    <recommendedName>
        <fullName evidence="2">Cyclin-like domain-containing protein</fullName>
    </recommendedName>
</protein>
<dbReference type="InterPro" id="IPR036915">
    <property type="entry name" value="Cyclin-like_sf"/>
</dbReference>
<dbReference type="SMART" id="SM00385">
    <property type="entry name" value="CYCLIN"/>
    <property type="match status" value="2"/>
</dbReference>
<dbReference type="SUPFAM" id="SSF47954">
    <property type="entry name" value="Cyclin-like"/>
    <property type="match status" value="2"/>
</dbReference>
<comment type="similarity">
    <text evidence="1">Belongs to the cyclin family.</text>
</comment>
<feature type="domain" description="Cyclin-like" evidence="2">
    <location>
        <begin position="79"/>
        <end position="180"/>
    </location>
</feature>
<dbReference type="Pfam" id="PF00134">
    <property type="entry name" value="Cyclin_N"/>
    <property type="match status" value="1"/>
</dbReference>